<comment type="caution">
    <text evidence="1">The sequence shown here is derived from an EMBL/GenBank/DDBJ whole genome shotgun (WGS) entry which is preliminary data.</text>
</comment>
<dbReference type="AlphaFoldDB" id="A0A0W0VLG4"/>
<dbReference type="EMBL" id="LNYI01000033">
    <property type="protein sequence ID" value="KTD20991.1"/>
    <property type="molecule type" value="Genomic_DNA"/>
</dbReference>
<dbReference type="STRING" id="45067.Llan_1721"/>
<evidence type="ECO:0000313" key="2">
    <source>
        <dbReference type="Proteomes" id="UP000054869"/>
    </source>
</evidence>
<accession>A0A0W0VLG4</accession>
<evidence type="ECO:0000313" key="1">
    <source>
        <dbReference type="EMBL" id="KTD20991.1"/>
    </source>
</evidence>
<dbReference type="OrthoDB" id="5653420at2"/>
<name>A0A0W0VLG4_9GAMM</name>
<dbReference type="PATRIC" id="fig|45067.4.peg.1807"/>
<organism evidence="1 2">
    <name type="scientific">Legionella lansingensis</name>
    <dbReference type="NCBI Taxonomy" id="45067"/>
    <lineage>
        <taxon>Bacteria</taxon>
        <taxon>Pseudomonadati</taxon>
        <taxon>Pseudomonadota</taxon>
        <taxon>Gammaproteobacteria</taxon>
        <taxon>Legionellales</taxon>
        <taxon>Legionellaceae</taxon>
        <taxon>Legionella</taxon>
    </lineage>
</organism>
<dbReference type="Proteomes" id="UP000054869">
    <property type="component" value="Unassembled WGS sequence"/>
</dbReference>
<sequence>MNPQNHLLVRFLRFLNFNNVADQYVNYLLGGNDVDVHPDILEAADMIVKRMAIRPANFLQNPNDRIVFQRVAEQFDLFNLPTGLAQPANNHLNI</sequence>
<dbReference type="RefSeq" id="WP_028372284.1">
    <property type="nucleotide sequence ID" value="NZ_CAAAJD010000002.1"/>
</dbReference>
<proteinExistence type="predicted"/>
<gene>
    <name evidence="1" type="ORF">Llan_1721</name>
</gene>
<reference evidence="1 2" key="1">
    <citation type="submission" date="2015-11" db="EMBL/GenBank/DDBJ databases">
        <title>Genomic analysis of 38 Legionella species identifies large and diverse effector repertoires.</title>
        <authorList>
            <person name="Burstein D."/>
            <person name="Amaro F."/>
            <person name="Zusman T."/>
            <person name="Lifshitz Z."/>
            <person name="Cohen O."/>
            <person name="Gilbert J.A."/>
            <person name="Pupko T."/>
            <person name="Shuman H.A."/>
            <person name="Segal G."/>
        </authorList>
    </citation>
    <scope>NUCLEOTIDE SEQUENCE [LARGE SCALE GENOMIC DNA]</scope>
    <source>
        <strain evidence="1 2">ATCC 49751</strain>
    </source>
</reference>
<protein>
    <submittedName>
        <fullName evidence="1">Uncharacterized protein</fullName>
    </submittedName>
</protein>
<keyword evidence="2" id="KW-1185">Reference proteome</keyword>